<accession>A0AAD4MW01</accession>
<proteinExistence type="predicted"/>
<dbReference type="PROSITE" id="PS00262">
    <property type="entry name" value="INSULIN"/>
    <property type="match status" value="1"/>
</dbReference>
<dbReference type="AlphaFoldDB" id="A0AAD4MW01"/>
<evidence type="ECO:0000313" key="1">
    <source>
        <dbReference type="EMBL" id="KAI1707057.1"/>
    </source>
</evidence>
<sequence>MTSFATKSALSEYFYQSSLGTSVKGLEKKFATNSIRYSYGSEKMIRKSRMTSYESAENRHLNSLGTDNGKIRRCVRAYGDLIFSHCRYPGMTEPCFRKIELQKGSGLEVISGITSPNVTEKIVFLNTIRKCCQGTCTLAHLERLCCRTSDCQRQCYGEHLNIGRETLKYFSAISLPHPKNRRLGRFT</sequence>
<dbReference type="Proteomes" id="UP001201812">
    <property type="component" value="Unassembled WGS sequence"/>
</dbReference>
<organism evidence="1 2">
    <name type="scientific">Ditylenchus destructor</name>
    <dbReference type="NCBI Taxonomy" id="166010"/>
    <lineage>
        <taxon>Eukaryota</taxon>
        <taxon>Metazoa</taxon>
        <taxon>Ecdysozoa</taxon>
        <taxon>Nematoda</taxon>
        <taxon>Chromadorea</taxon>
        <taxon>Rhabditida</taxon>
        <taxon>Tylenchina</taxon>
        <taxon>Tylenchomorpha</taxon>
        <taxon>Sphaerularioidea</taxon>
        <taxon>Anguinidae</taxon>
        <taxon>Anguininae</taxon>
        <taxon>Ditylenchus</taxon>
    </lineage>
</organism>
<protein>
    <recommendedName>
        <fullName evidence="3">Insulin-like domain-containing protein</fullName>
    </recommendedName>
</protein>
<dbReference type="InterPro" id="IPR022353">
    <property type="entry name" value="Insulin_CS"/>
</dbReference>
<name>A0AAD4MW01_9BILA</name>
<comment type="caution">
    <text evidence="1">The sequence shown here is derived from an EMBL/GenBank/DDBJ whole genome shotgun (WGS) entry which is preliminary data.</text>
</comment>
<dbReference type="EMBL" id="JAKKPZ010000043">
    <property type="protein sequence ID" value="KAI1707057.1"/>
    <property type="molecule type" value="Genomic_DNA"/>
</dbReference>
<gene>
    <name evidence="1" type="ORF">DdX_12646</name>
</gene>
<evidence type="ECO:0000313" key="2">
    <source>
        <dbReference type="Proteomes" id="UP001201812"/>
    </source>
</evidence>
<reference evidence="1" key="1">
    <citation type="submission" date="2022-01" db="EMBL/GenBank/DDBJ databases">
        <title>Genome Sequence Resource for Two Populations of Ditylenchus destructor, the Migratory Endoparasitic Phytonematode.</title>
        <authorList>
            <person name="Zhang H."/>
            <person name="Lin R."/>
            <person name="Xie B."/>
        </authorList>
    </citation>
    <scope>NUCLEOTIDE SEQUENCE</scope>
    <source>
        <strain evidence="1">BazhouSP</strain>
    </source>
</reference>
<evidence type="ECO:0008006" key="3">
    <source>
        <dbReference type="Google" id="ProtNLM"/>
    </source>
</evidence>
<keyword evidence="2" id="KW-1185">Reference proteome</keyword>